<feature type="transmembrane region" description="Helical" evidence="1">
    <location>
        <begin position="95"/>
        <end position="113"/>
    </location>
</feature>
<keyword evidence="1" id="KW-1133">Transmembrane helix</keyword>
<dbReference type="AlphaFoldDB" id="A0AAD3HDA4"/>
<organism evidence="2 3">
    <name type="scientific">Chaetoceros tenuissimus</name>
    <dbReference type="NCBI Taxonomy" id="426638"/>
    <lineage>
        <taxon>Eukaryota</taxon>
        <taxon>Sar</taxon>
        <taxon>Stramenopiles</taxon>
        <taxon>Ochrophyta</taxon>
        <taxon>Bacillariophyta</taxon>
        <taxon>Coscinodiscophyceae</taxon>
        <taxon>Chaetocerotophycidae</taxon>
        <taxon>Chaetocerotales</taxon>
        <taxon>Chaetocerotaceae</taxon>
        <taxon>Chaetoceros</taxon>
    </lineage>
</organism>
<evidence type="ECO:0000313" key="3">
    <source>
        <dbReference type="Proteomes" id="UP001054902"/>
    </source>
</evidence>
<evidence type="ECO:0000256" key="1">
    <source>
        <dbReference type="SAM" id="Phobius"/>
    </source>
</evidence>
<feature type="transmembrane region" description="Helical" evidence="1">
    <location>
        <begin position="249"/>
        <end position="266"/>
    </location>
</feature>
<feature type="transmembrane region" description="Helical" evidence="1">
    <location>
        <begin position="189"/>
        <end position="207"/>
    </location>
</feature>
<dbReference type="Proteomes" id="UP001054902">
    <property type="component" value="Unassembled WGS sequence"/>
</dbReference>
<feature type="transmembrane region" description="Helical" evidence="1">
    <location>
        <begin position="65"/>
        <end position="83"/>
    </location>
</feature>
<feature type="transmembrane region" description="Helical" evidence="1">
    <location>
        <begin position="125"/>
        <end position="145"/>
    </location>
</feature>
<sequence length="282" mass="30622">MTNSDPENQTETQQQGDHQRHIHVGDYDISIDEDKAPLVGVAASAIILLIAVEIGQGIKRHIKEYGIAFASIALILSVVSLLPNNEQMKQYSPQLNYFLFVWCFIGACIMTFGDGPFIETSNGYFASWGMVIFAAMAMGYANIPLNDNLRRATEGQNLLLGLGACAIVCIVACVPYFDEYKFKAQGEAIFAIIVSIMTVLLVANFVYAKYQGNTAMLQYEFPTLGVFALMWVLAAAMTTFRGPFSTTGNGYFAMWAGAVLAVKAAIRAKGSAPVSTSVSESE</sequence>
<keyword evidence="3" id="KW-1185">Reference proteome</keyword>
<keyword evidence="1" id="KW-0812">Transmembrane</keyword>
<proteinExistence type="predicted"/>
<gene>
    <name evidence="2" type="ORF">CTEN210_16103</name>
</gene>
<dbReference type="EMBL" id="BLLK01000069">
    <property type="protein sequence ID" value="GFH59627.1"/>
    <property type="molecule type" value="Genomic_DNA"/>
</dbReference>
<protein>
    <submittedName>
        <fullName evidence="2">Uncharacterized protein</fullName>
    </submittedName>
</protein>
<keyword evidence="1" id="KW-0472">Membrane</keyword>
<reference evidence="2 3" key="1">
    <citation type="journal article" date="2021" name="Sci. Rep.">
        <title>The genome of the diatom Chaetoceros tenuissimus carries an ancient integrated fragment of an extant virus.</title>
        <authorList>
            <person name="Hongo Y."/>
            <person name="Kimura K."/>
            <person name="Takaki Y."/>
            <person name="Yoshida Y."/>
            <person name="Baba S."/>
            <person name="Kobayashi G."/>
            <person name="Nagasaki K."/>
            <person name="Hano T."/>
            <person name="Tomaru Y."/>
        </authorList>
    </citation>
    <scope>NUCLEOTIDE SEQUENCE [LARGE SCALE GENOMIC DNA]</scope>
    <source>
        <strain evidence="2 3">NIES-3715</strain>
    </source>
</reference>
<comment type="caution">
    <text evidence="2">The sequence shown here is derived from an EMBL/GenBank/DDBJ whole genome shotgun (WGS) entry which is preliminary data.</text>
</comment>
<feature type="transmembrane region" description="Helical" evidence="1">
    <location>
        <begin position="157"/>
        <end position="177"/>
    </location>
</feature>
<evidence type="ECO:0000313" key="2">
    <source>
        <dbReference type="EMBL" id="GFH59627.1"/>
    </source>
</evidence>
<accession>A0AAD3HDA4</accession>
<name>A0AAD3HDA4_9STRA</name>
<feature type="transmembrane region" description="Helical" evidence="1">
    <location>
        <begin position="38"/>
        <end position="59"/>
    </location>
</feature>
<feature type="transmembrane region" description="Helical" evidence="1">
    <location>
        <begin position="219"/>
        <end position="237"/>
    </location>
</feature>